<comment type="similarity">
    <text evidence="2 6">Belongs to the trans-sulfuration enzymes family.</text>
</comment>
<dbReference type="Pfam" id="PF01053">
    <property type="entry name" value="Cys_Met_Meta_PP"/>
    <property type="match status" value="1"/>
</dbReference>
<keyword evidence="3 7" id="KW-0808">Transferase</keyword>
<dbReference type="AlphaFoldDB" id="A0A4Q9GTL6"/>
<comment type="cofactor">
    <cofactor evidence="1 6">
        <name>pyridoxal 5'-phosphate</name>
        <dbReference type="ChEBI" id="CHEBI:597326"/>
    </cofactor>
</comment>
<evidence type="ECO:0000256" key="6">
    <source>
        <dbReference type="RuleBase" id="RU362118"/>
    </source>
</evidence>
<gene>
    <name evidence="7" type="ORF">EYE40_09000</name>
</gene>
<dbReference type="GO" id="GO:0004124">
    <property type="term" value="F:cysteine synthase activity"/>
    <property type="evidence" value="ECO:0007669"/>
    <property type="project" value="TreeGrafter"/>
</dbReference>
<name>A0A4Q9GTL6_9MICO</name>
<feature type="modified residue" description="N6-(pyridoxal phosphate)lysine" evidence="5">
    <location>
        <position position="210"/>
    </location>
</feature>
<dbReference type="CDD" id="cd00614">
    <property type="entry name" value="CGS_like"/>
    <property type="match status" value="1"/>
</dbReference>
<evidence type="ECO:0000256" key="1">
    <source>
        <dbReference type="ARBA" id="ARBA00001933"/>
    </source>
</evidence>
<keyword evidence="8" id="KW-1185">Reference proteome</keyword>
<dbReference type="RefSeq" id="WP_130981625.1">
    <property type="nucleotide sequence ID" value="NZ_SISG01000001.1"/>
</dbReference>
<dbReference type="PANTHER" id="PTHR43797">
    <property type="entry name" value="HOMOCYSTEINE/CYSTEINE SYNTHASE"/>
    <property type="match status" value="1"/>
</dbReference>
<dbReference type="GO" id="GO:0071269">
    <property type="term" value="P:L-homocysteine biosynthetic process"/>
    <property type="evidence" value="ECO:0007669"/>
    <property type="project" value="TreeGrafter"/>
</dbReference>
<protein>
    <submittedName>
        <fullName evidence="7">O-acetylhomoserine aminocarboxypropyltransferase/cysteine synthase</fullName>
    </submittedName>
</protein>
<dbReference type="Gene3D" id="3.90.1150.10">
    <property type="entry name" value="Aspartate Aminotransferase, domain 1"/>
    <property type="match status" value="1"/>
</dbReference>
<dbReference type="FunFam" id="3.40.640.10:FF:000035">
    <property type="entry name" value="O-succinylhomoserine sulfhydrylase"/>
    <property type="match status" value="1"/>
</dbReference>
<evidence type="ECO:0000313" key="7">
    <source>
        <dbReference type="EMBL" id="TBN57514.1"/>
    </source>
</evidence>
<dbReference type="GO" id="GO:0003961">
    <property type="term" value="F:O-acetylhomoserine aminocarboxypropyltransferase activity"/>
    <property type="evidence" value="ECO:0007669"/>
    <property type="project" value="TreeGrafter"/>
</dbReference>
<dbReference type="PIRSF" id="PIRSF001434">
    <property type="entry name" value="CGS"/>
    <property type="match status" value="1"/>
</dbReference>
<evidence type="ECO:0000256" key="2">
    <source>
        <dbReference type="ARBA" id="ARBA00009077"/>
    </source>
</evidence>
<dbReference type="PROSITE" id="PS00868">
    <property type="entry name" value="CYS_MET_METAB_PP"/>
    <property type="match status" value="1"/>
</dbReference>
<dbReference type="InterPro" id="IPR006235">
    <property type="entry name" value="OAc-hSer/O-AcSer_sulfhydrylase"/>
</dbReference>
<dbReference type="GO" id="GO:0005737">
    <property type="term" value="C:cytoplasm"/>
    <property type="evidence" value="ECO:0007669"/>
    <property type="project" value="TreeGrafter"/>
</dbReference>
<dbReference type="GO" id="GO:0030170">
    <property type="term" value="F:pyridoxal phosphate binding"/>
    <property type="evidence" value="ECO:0007669"/>
    <property type="project" value="InterPro"/>
</dbReference>
<evidence type="ECO:0000313" key="8">
    <source>
        <dbReference type="Proteomes" id="UP000294194"/>
    </source>
</evidence>
<dbReference type="InterPro" id="IPR000277">
    <property type="entry name" value="Cys/Met-Metab_PyrdxlP-dep_enz"/>
</dbReference>
<reference evidence="8" key="1">
    <citation type="submission" date="2019-02" db="EMBL/GenBank/DDBJ databases">
        <title>Glaciihabitans arcticus sp. nov., a psychrotolerant bacterium isolated from polar soil.</title>
        <authorList>
            <person name="Dahal R.H."/>
        </authorList>
    </citation>
    <scope>NUCLEOTIDE SEQUENCE [LARGE SCALE GENOMIC DNA]</scope>
    <source>
        <strain evidence="8">RP-3-7</strain>
    </source>
</reference>
<sequence length="439" mass="46480">MTDQTTWAEATKQVHAGYTAGVPQNTAVVPIYQSTAYEFADFNSAADIFALRASGNLYGRTGNPTNATLETRVAALDGGVAALATGSGQSAVAIALLALAKNGQHIVASSQLYGGSVDLLEDTFADFGIGVTFVDPHDPSAWADAIQPGTRAFFVESIGNPIASVPDLEALAEVAHENDIPLVVDNTIATPYLQRPIEFGADIVVYSATKFLGGHGNALAGVIVDAGTFNYGARPDRWPQFTSVSKRFGGIVFWDHFGAAKSAYLSYAKVKLSHDLGPSLSPFNAFLILQGIETLDVRLRKQTDTALALARYLDDQPLVRRVHHAGLAGHPDHALAGKYLPRGTGAVFSFDLNAPDAAVGSFIDSLGLFKLVANIGDVRSLVVHPATTTHSRFTAEQRDAAGITLTTIRLSVGLEDPADLLADLEQAFARLTTRSTETS</sequence>
<dbReference type="SUPFAM" id="SSF53383">
    <property type="entry name" value="PLP-dependent transferases"/>
    <property type="match status" value="1"/>
</dbReference>
<dbReference type="NCBIfam" id="TIGR01326">
    <property type="entry name" value="OAH_OAS_sulfhy"/>
    <property type="match status" value="1"/>
</dbReference>
<keyword evidence="4 5" id="KW-0663">Pyridoxal phosphate</keyword>
<dbReference type="PANTHER" id="PTHR43797:SF2">
    <property type="entry name" value="HOMOCYSTEINE_CYSTEINE SYNTHASE"/>
    <property type="match status" value="1"/>
</dbReference>
<accession>A0A4Q9GTL6</accession>
<evidence type="ECO:0000256" key="3">
    <source>
        <dbReference type="ARBA" id="ARBA00022679"/>
    </source>
</evidence>
<dbReference type="InterPro" id="IPR015421">
    <property type="entry name" value="PyrdxlP-dep_Trfase_major"/>
</dbReference>
<dbReference type="GO" id="GO:0006535">
    <property type="term" value="P:cysteine biosynthetic process from serine"/>
    <property type="evidence" value="ECO:0007669"/>
    <property type="project" value="TreeGrafter"/>
</dbReference>
<proteinExistence type="inferred from homology"/>
<dbReference type="InterPro" id="IPR015424">
    <property type="entry name" value="PyrdxlP-dep_Trfase"/>
</dbReference>
<dbReference type="InterPro" id="IPR054542">
    <property type="entry name" value="Cys_met_metab_PP"/>
</dbReference>
<evidence type="ECO:0000256" key="5">
    <source>
        <dbReference type="PIRSR" id="PIRSR001434-2"/>
    </source>
</evidence>
<evidence type="ECO:0000256" key="4">
    <source>
        <dbReference type="ARBA" id="ARBA00022898"/>
    </source>
</evidence>
<dbReference type="Proteomes" id="UP000294194">
    <property type="component" value="Unassembled WGS sequence"/>
</dbReference>
<organism evidence="7 8">
    <name type="scientific">Glaciihabitans arcticus</name>
    <dbReference type="NCBI Taxonomy" id="2668039"/>
    <lineage>
        <taxon>Bacteria</taxon>
        <taxon>Bacillati</taxon>
        <taxon>Actinomycetota</taxon>
        <taxon>Actinomycetes</taxon>
        <taxon>Micrococcales</taxon>
        <taxon>Microbacteriaceae</taxon>
        <taxon>Glaciihabitans</taxon>
    </lineage>
</organism>
<dbReference type="Gene3D" id="3.40.640.10">
    <property type="entry name" value="Type I PLP-dependent aspartate aminotransferase-like (Major domain)"/>
    <property type="match status" value="1"/>
</dbReference>
<dbReference type="EMBL" id="SISG01000001">
    <property type="protein sequence ID" value="TBN57514.1"/>
    <property type="molecule type" value="Genomic_DNA"/>
</dbReference>
<dbReference type="InterPro" id="IPR015422">
    <property type="entry name" value="PyrdxlP-dep_Trfase_small"/>
</dbReference>
<comment type="caution">
    <text evidence="7">The sequence shown here is derived from an EMBL/GenBank/DDBJ whole genome shotgun (WGS) entry which is preliminary data.</text>
</comment>
<dbReference type="GO" id="GO:0019346">
    <property type="term" value="P:transsulfuration"/>
    <property type="evidence" value="ECO:0007669"/>
    <property type="project" value="InterPro"/>
</dbReference>